<dbReference type="EMBL" id="LKLP01000007">
    <property type="protein sequence ID" value="KSU14622.1"/>
    <property type="molecule type" value="Genomic_DNA"/>
</dbReference>
<comment type="caution">
    <text evidence="1">The sequence shown here is derived from an EMBL/GenBank/DDBJ whole genome shotgun (WGS) entry which is preliminary data.</text>
</comment>
<dbReference type="Proteomes" id="UP000054230">
    <property type="component" value="Unassembled WGS sequence"/>
</dbReference>
<name>A0A0V8DM06_LACLL</name>
<organism evidence="1 2">
    <name type="scientific">Lactococcus lactis subsp. lactis</name>
    <name type="common">Streptococcus lactis</name>
    <dbReference type="NCBI Taxonomy" id="1360"/>
    <lineage>
        <taxon>Bacteria</taxon>
        <taxon>Bacillati</taxon>
        <taxon>Bacillota</taxon>
        <taxon>Bacilli</taxon>
        <taxon>Lactobacillales</taxon>
        <taxon>Streptococcaceae</taxon>
        <taxon>Lactococcus</taxon>
    </lineage>
</organism>
<accession>A0A0V8DM06</accession>
<protein>
    <recommendedName>
        <fullName evidence="3">Integrase</fullName>
    </recommendedName>
</protein>
<dbReference type="PATRIC" id="fig|1360.106.peg.241"/>
<evidence type="ECO:0008006" key="3">
    <source>
        <dbReference type="Google" id="ProtNLM"/>
    </source>
</evidence>
<proteinExistence type="predicted"/>
<dbReference type="AlphaFoldDB" id="A0A0V8DM06"/>
<sequence length="55" mass="6399">MTISKRLGHANISITLDTYSNIIKELEKIENKEVKNIFSKINKYIKFGTTKKKRA</sequence>
<evidence type="ECO:0000313" key="1">
    <source>
        <dbReference type="EMBL" id="KSU14622.1"/>
    </source>
</evidence>
<gene>
    <name evidence="1" type="ORF">LMG8520_0273</name>
</gene>
<reference evidence="2" key="1">
    <citation type="submission" date="2015-10" db="EMBL/GenBank/DDBJ databases">
        <title>Draft Genome Sequences of 11 Lactococcus lactis subspecies cremoris strains.</title>
        <authorList>
            <person name="Wels M."/>
            <person name="Backus L."/>
            <person name="Boekhorst J."/>
            <person name="Dijkstra A."/>
            <person name="Beerthuizen M."/>
            <person name="Kelly W."/>
            <person name="Siezen R."/>
            <person name="Bachmann H."/>
            <person name="Van Hijum S."/>
        </authorList>
    </citation>
    <scope>NUCLEOTIDE SEQUENCE [LARGE SCALE GENOMIC DNA]</scope>
    <source>
        <strain evidence="2">LMG8520</strain>
    </source>
</reference>
<evidence type="ECO:0000313" key="2">
    <source>
        <dbReference type="Proteomes" id="UP000054230"/>
    </source>
</evidence>